<dbReference type="InterPro" id="IPR054566">
    <property type="entry name" value="ManC/GMP-like_b-helix"/>
</dbReference>
<proteinExistence type="inferred from homology"/>
<evidence type="ECO:0000259" key="12">
    <source>
        <dbReference type="Pfam" id="PF01050"/>
    </source>
</evidence>
<comment type="caution">
    <text evidence="14">The sequence shown here is derived from an EMBL/GenBank/DDBJ whole genome shotgun (WGS) entry which is preliminary data.</text>
</comment>
<evidence type="ECO:0000256" key="9">
    <source>
        <dbReference type="RuleBase" id="RU004190"/>
    </source>
</evidence>
<dbReference type="Pfam" id="PF00483">
    <property type="entry name" value="NTP_transferase"/>
    <property type="match status" value="1"/>
</dbReference>
<dbReference type="SUPFAM" id="SSF53448">
    <property type="entry name" value="Nucleotide-diphospho-sugar transferases"/>
    <property type="match status" value="1"/>
</dbReference>
<evidence type="ECO:0000256" key="4">
    <source>
        <dbReference type="ARBA" id="ARBA00022679"/>
    </source>
</evidence>
<evidence type="ECO:0000256" key="8">
    <source>
        <dbReference type="ARBA" id="ARBA00047343"/>
    </source>
</evidence>
<reference evidence="15" key="2">
    <citation type="journal article" date="2016" name="Genome Announc.">
        <title>Draft Genome Sequences of Two Novel Amoeba-Resistant Intranuclear Bacteria, 'Candidatus Berkiella cookevillensis' and 'Candidatus Berkiella aquae'.</title>
        <authorList>
            <person name="Mehari Y.T."/>
            <person name="Arivett B.A."/>
            <person name="Farone A.L."/>
            <person name="Gunderson J.H."/>
            <person name="Farone M.B."/>
        </authorList>
    </citation>
    <scope>NUCLEOTIDE SEQUENCE</scope>
    <source>
        <strain evidence="15">HT99</strain>
    </source>
</reference>
<feature type="domain" description="Nucleotidyl transferase" evidence="11">
    <location>
        <begin position="4"/>
        <end position="288"/>
    </location>
</feature>
<dbReference type="CDD" id="cd02213">
    <property type="entry name" value="cupin_PMI_typeII_C"/>
    <property type="match status" value="1"/>
</dbReference>
<evidence type="ECO:0000256" key="3">
    <source>
        <dbReference type="ARBA" id="ARBA00012387"/>
    </source>
</evidence>
<dbReference type="GO" id="GO:0009298">
    <property type="term" value="P:GDP-mannose biosynthetic process"/>
    <property type="evidence" value="ECO:0007669"/>
    <property type="project" value="UniProtKB-UniPathway"/>
</dbReference>
<reference evidence="14" key="1">
    <citation type="submission" date="2015-09" db="EMBL/GenBank/DDBJ databases">
        <title>Draft Genome Sequences of Two Novel Amoeba-resistant Intranuclear Bacteria, Candidatus Berkiella cookevillensis and Candidatus Berkiella aquae.</title>
        <authorList>
            <person name="Mehari Y.T."/>
            <person name="Arivett B.A."/>
            <person name="Farone A.L."/>
            <person name="Gunderson J.H."/>
            <person name="Farone M.B."/>
        </authorList>
    </citation>
    <scope>NUCLEOTIDE SEQUENCE [LARGE SCALE GENOMIC DNA]</scope>
    <source>
        <strain evidence="14">HT99</strain>
    </source>
</reference>
<dbReference type="UniPathway" id="UPA00126">
    <property type="reaction ID" value="UER00930"/>
</dbReference>
<dbReference type="Pfam" id="PF01050">
    <property type="entry name" value="MannoseP_isomer"/>
    <property type="match status" value="1"/>
</dbReference>
<evidence type="ECO:0000256" key="1">
    <source>
        <dbReference type="ARBA" id="ARBA00004823"/>
    </source>
</evidence>
<comment type="similarity">
    <text evidence="2 9">Belongs to the mannose-6-phosphate isomerase type 2 family.</text>
</comment>
<dbReference type="RefSeq" id="WP_075065767.1">
    <property type="nucleotide sequence ID" value="NZ_LKAJ02000001.1"/>
</dbReference>
<keyword evidence="4 14" id="KW-0808">Transferase</keyword>
<protein>
    <recommendedName>
        <fullName evidence="3">mannose-1-phosphate guanylyltransferase</fullName>
        <ecNumber evidence="3">2.7.7.13</ecNumber>
    </recommendedName>
</protein>
<dbReference type="OrthoDB" id="9806359at2"/>
<dbReference type="InterPro" id="IPR005835">
    <property type="entry name" value="NTP_transferase_dom"/>
</dbReference>
<dbReference type="GO" id="GO:0000271">
    <property type="term" value="P:polysaccharide biosynthetic process"/>
    <property type="evidence" value="ECO:0007669"/>
    <property type="project" value="InterPro"/>
</dbReference>
<feature type="domain" description="MannoseP isomerase/GMP-like beta-helix" evidence="13">
    <location>
        <begin position="294"/>
        <end position="347"/>
    </location>
</feature>
<evidence type="ECO:0000256" key="5">
    <source>
        <dbReference type="ARBA" id="ARBA00022695"/>
    </source>
</evidence>
<dbReference type="Proteomes" id="UP000051497">
    <property type="component" value="Unassembled WGS sequence"/>
</dbReference>
<keyword evidence="16" id="KW-1185">Reference proteome</keyword>
<evidence type="ECO:0000256" key="10">
    <source>
        <dbReference type="SAM" id="MobiDB-lite"/>
    </source>
</evidence>
<dbReference type="EMBL" id="LKAJ02000001">
    <property type="protein sequence ID" value="MCS5710359.1"/>
    <property type="molecule type" value="Genomic_DNA"/>
</dbReference>
<dbReference type="GO" id="GO:0004475">
    <property type="term" value="F:mannose-1-phosphate guanylyltransferase (GTP) activity"/>
    <property type="evidence" value="ECO:0007669"/>
    <property type="project" value="UniProtKB-EC"/>
</dbReference>
<evidence type="ECO:0000313" key="15">
    <source>
        <dbReference type="EMBL" id="MCS5710359.1"/>
    </source>
</evidence>
<dbReference type="PATRIC" id="fig|1590043.3.peg.1158"/>
<feature type="domain" description="Mannose-6-phosphate isomerase type II C-terminal" evidence="12">
    <location>
        <begin position="352"/>
        <end position="466"/>
    </location>
</feature>
<keyword evidence="6" id="KW-0547">Nucleotide-binding</keyword>
<evidence type="ECO:0000313" key="16">
    <source>
        <dbReference type="Proteomes" id="UP000051497"/>
    </source>
</evidence>
<evidence type="ECO:0000256" key="6">
    <source>
        <dbReference type="ARBA" id="ARBA00022741"/>
    </source>
</evidence>
<feature type="region of interest" description="Disordered" evidence="10">
    <location>
        <begin position="467"/>
        <end position="486"/>
    </location>
</feature>
<keyword evidence="7" id="KW-0342">GTP-binding</keyword>
<name>A0A0Q9YMM8_9GAMM</name>
<gene>
    <name evidence="14" type="primary">manC1_1</name>
    <name evidence="15" type="ORF">HT99x_002875</name>
    <name evidence="14" type="ORF">HT99x_01146</name>
</gene>
<evidence type="ECO:0000256" key="2">
    <source>
        <dbReference type="ARBA" id="ARBA00006115"/>
    </source>
</evidence>
<dbReference type="InterPro" id="IPR001538">
    <property type="entry name" value="Man6P_isomerase-2_C"/>
</dbReference>
<dbReference type="SUPFAM" id="SSF51182">
    <property type="entry name" value="RmlC-like cupins"/>
    <property type="match status" value="1"/>
</dbReference>
<keyword evidence="5 14" id="KW-0548">Nucleotidyltransferase</keyword>
<dbReference type="EMBL" id="LKAJ01000003">
    <property type="protein sequence ID" value="KRG21952.1"/>
    <property type="molecule type" value="Genomic_DNA"/>
</dbReference>
<dbReference type="CDD" id="cd02509">
    <property type="entry name" value="GDP-M1P_Guanylyltransferase"/>
    <property type="match status" value="1"/>
</dbReference>
<dbReference type="EC" id="2.7.7.13" evidence="3"/>
<keyword evidence="15" id="KW-0413">Isomerase</keyword>
<sequence length="486" mass="53848">MLIPVILAGGSGTRLWPLSRESHPKQFISLFDGQSLFQNTLARVAEIPGCGTPIVMGSEQHRFLIAEQVRQSKRPDCAILLEPMFKGTAPAVALAAMHALNECDEDVLLLVLPSDHVISDIKGFLATVSEGVKVAQRGKLVTFGIEPTHPETGYGYIQKGEALAGSTGFKIGQFVEKPNLSTAKTYIESQQYWWNSGMFLFSAGAFVQELMLHHPAIFDAAKAAYCDARFSEDFIRPSSNEFDKSPADSIDYAVMEKTINGAMIPLQSAWNDVGAWDALAELIAKDQQGNAIQGDVITSHTQNSLIQANHRLVVTVGVDNLVVVETPDAVLILDKSKAQEIKPIVNQMRDNARKEVIFHRCVNRPWGAFESIDDGERFQVKRITVAVSQKLSLQRHHHRSEHWVVVKGTARVTRGEEVFLLSENQSTYIPIGVNHRLENVGKIPLEIIEVQSGAYLGEDDIVRLDDQYGRSPEKNNEHKATTEVEF</sequence>
<dbReference type="FunFam" id="2.60.120.10:FF:000032">
    <property type="entry name" value="Mannose-1-phosphate guanylyltransferase/mannose-6-phosphate isomerase"/>
    <property type="match status" value="1"/>
</dbReference>
<dbReference type="AlphaFoldDB" id="A0A0Q9YMM8"/>
<dbReference type="PANTHER" id="PTHR46390:SF1">
    <property type="entry name" value="MANNOSE-1-PHOSPHATE GUANYLYLTRANSFERASE"/>
    <property type="match status" value="1"/>
</dbReference>
<dbReference type="InterPro" id="IPR006375">
    <property type="entry name" value="Man1P_GuaTrfase/Man6P_Isoase"/>
</dbReference>
<dbReference type="Gene3D" id="2.60.120.10">
    <property type="entry name" value="Jelly Rolls"/>
    <property type="match status" value="1"/>
</dbReference>
<dbReference type="InterPro" id="IPR029044">
    <property type="entry name" value="Nucleotide-diphossugar_trans"/>
</dbReference>
<dbReference type="InterPro" id="IPR049577">
    <property type="entry name" value="GMPP_N"/>
</dbReference>
<dbReference type="STRING" id="295108.HT99x_01146"/>
<evidence type="ECO:0000259" key="13">
    <source>
        <dbReference type="Pfam" id="PF22640"/>
    </source>
</evidence>
<evidence type="ECO:0000256" key="7">
    <source>
        <dbReference type="ARBA" id="ARBA00023134"/>
    </source>
</evidence>
<dbReference type="FunFam" id="3.90.550.10:FF:000046">
    <property type="entry name" value="Mannose-1-phosphate guanylyltransferase (GDP)"/>
    <property type="match status" value="1"/>
</dbReference>
<comment type="pathway">
    <text evidence="1">Nucleotide-sugar biosynthesis; GDP-alpha-D-mannose biosynthesis; GDP-alpha-D-mannose from alpha-D-mannose 1-phosphate (GTP route): step 1/1.</text>
</comment>
<dbReference type="InterPro" id="IPR051161">
    <property type="entry name" value="Mannose-6P_isomerase_type2"/>
</dbReference>
<dbReference type="InterPro" id="IPR011051">
    <property type="entry name" value="RmlC_Cupin_sf"/>
</dbReference>
<dbReference type="Gene3D" id="3.90.550.10">
    <property type="entry name" value="Spore Coat Polysaccharide Biosynthesis Protein SpsA, Chain A"/>
    <property type="match status" value="1"/>
</dbReference>
<dbReference type="PANTHER" id="PTHR46390">
    <property type="entry name" value="MANNOSE-1-PHOSPHATE GUANYLYLTRANSFERASE"/>
    <property type="match status" value="1"/>
</dbReference>
<comment type="catalytic activity">
    <reaction evidence="8">
        <text>alpha-D-mannose 1-phosphate + GTP + H(+) = GDP-alpha-D-mannose + diphosphate</text>
        <dbReference type="Rhea" id="RHEA:15229"/>
        <dbReference type="ChEBI" id="CHEBI:15378"/>
        <dbReference type="ChEBI" id="CHEBI:33019"/>
        <dbReference type="ChEBI" id="CHEBI:37565"/>
        <dbReference type="ChEBI" id="CHEBI:57527"/>
        <dbReference type="ChEBI" id="CHEBI:58409"/>
        <dbReference type="EC" id="2.7.7.13"/>
    </reaction>
</comment>
<accession>A0A0Q9YMM8</accession>
<organism evidence="14">
    <name type="scientific">Candidatus Berkiella aquae</name>
    <dbReference type="NCBI Taxonomy" id="295108"/>
    <lineage>
        <taxon>Bacteria</taxon>
        <taxon>Pseudomonadati</taxon>
        <taxon>Pseudomonadota</taxon>
        <taxon>Gammaproteobacteria</taxon>
        <taxon>Candidatus Berkiellales</taxon>
        <taxon>Candidatus Berkiellaceae</taxon>
        <taxon>Candidatus Berkiella</taxon>
    </lineage>
</organism>
<dbReference type="InterPro" id="IPR014710">
    <property type="entry name" value="RmlC-like_jellyroll"/>
</dbReference>
<evidence type="ECO:0000259" key="11">
    <source>
        <dbReference type="Pfam" id="PF00483"/>
    </source>
</evidence>
<dbReference type="GO" id="GO:0005525">
    <property type="term" value="F:GTP binding"/>
    <property type="evidence" value="ECO:0007669"/>
    <property type="project" value="UniProtKB-KW"/>
</dbReference>
<reference evidence="15" key="3">
    <citation type="submission" date="2021-06" db="EMBL/GenBank/DDBJ databases">
        <title>Genomic Description and Analysis of Intracellular Bacteria, Candidatus Berkiella cookevillensis and Candidatus Berkiella aquae.</title>
        <authorList>
            <person name="Kidane D.T."/>
            <person name="Mehari Y.T."/>
            <person name="Rice F.C."/>
            <person name="Arivett B.A."/>
            <person name="Farone A.L."/>
            <person name="Berk S.G."/>
            <person name="Farone M.B."/>
        </authorList>
    </citation>
    <scope>NUCLEOTIDE SEQUENCE</scope>
    <source>
        <strain evidence="15">HT99</strain>
    </source>
</reference>
<evidence type="ECO:0000313" key="14">
    <source>
        <dbReference type="EMBL" id="KRG21952.1"/>
    </source>
</evidence>
<dbReference type="Pfam" id="PF22640">
    <property type="entry name" value="ManC_GMP_beta-helix"/>
    <property type="match status" value="1"/>
</dbReference>
<dbReference type="GO" id="GO:0016853">
    <property type="term" value="F:isomerase activity"/>
    <property type="evidence" value="ECO:0007669"/>
    <property type="project" value="UniProtKB-KW"/>
</dbReference>
<dbReference type="NCBIfam" id="TIGR01479">
    <property type="entry name" value="GMP_PMI"/>
    <property type="match status" value="1"/>
</dbReference>